<dbReference type="Gene3D" id="3.40.50.12500">
    <property type="match status" value="1"/>
</dbReference>
<dbReference type="PIRSF" id="PIRSF015736">
    <property type="entry name" value="MI"/>
    <property type="match status" value="1"/>
</dbReference>
<evidence type="ECO:0000313" key="1">
    <source>
        <dbReference type="EMBL" id="MEM5346105.1"/>
    </source>
</evidence>
<dbReference type="PANTHER" id="PTHR40267:SF1">
    <property type="entry name" value="BLR3294 PROTEIN"/>
    <property type="match status" value="1"/>
</dbReference>
<dbReference type="Pfam" id="PF17645">
    <property type="entry name" value="Amdase"/>
    <property type="match status" value="1"/>
</dbReference>
<evidence type="ECO:0000313" key="2">
    <source>
        <dbReference type="Proteomes" id="UP001481677"/>
    </source>
</evidence>
<name>A0ABU9RGB2_9BURK</name>
<accession>A0ABU9RGB2</accession>
<comment type="caution">
    <text evidence="1">The sequence shown here is derived from an EMBL/GenBank/DDBJ whole genome shotgun (WGS) entry which is preliminary data.</text>
</comment>
<sequence>MPSLNTTTEPDFIRHAPGDIGFFATRVFMQLSTPDDLRAMNAQLDNACKLIASIVPDIVVYACTSGTFLDGNSALAQMTSRIESLTACPVVTTSAALLDALAALSVSRLAIAAPYPEDVTAAECRFFESNGYEVVSSYALLRSGHEIRKISAAEIERLVTDADSPDADAIVVSCTDLRAFELVNHLEKIVGKPVLTSNQATLWAVLKQLKKSCVPSPAGSLFELTQG</sequence>
<evidence type="ECO:0008006" key="3">
    <source>
        <dbReference type="Google" id="ProtNLM"/>
    </source>
</evidence>
<dbReference type="EMBL" id="JAZHGA010000064">
    <property type="protein sequence ID" value="MEM5346105.1"/>
    <property type="molecule type" value="Genomic_DNA"/>
</dbReference>
<dbReference type="InterPro" id="IPR053714">
    <property type="entry name" value="Iso_Racemase_Enz_sf"/>
</dbReference>
<organism evidence="1 2">
    <name type="scientific">Paraburkholderia azotifigens</name>
    <dbReference type="NCBI Taxonomy" id="2057004"/>
    <lineage>
        <taxon>Bacteria</taxon>
        <taxon>Pseudomonadati</taxon>
        <taxon>Pseudomonadota</taxon>
        <taxon>Betaproteobacteria</taxon>
        <taxon>Burkholderiales</taxon>
        <taxon>Burkholderiaceae</taxon>
        <taxon>Paraburkholderia</taxon>
    </lineage>
</organism>
<dbReference type="InterPro" id="IPR026286">
    <property type="entry name" value="MaiA/AMDase"/>
</dbReference>
<dbReference type="Proteomes" id="UP001481677">
    <property type="component" value="Unassembled WGS sequence"/>
</dbReference>
<dbReference type="PANTHER" id="PTHR40267">
    <property type="entry name" value="BLR3294 PROTEIN"/>
    <property type="match status" value="1"/>
</dbReference>
<dbReference type="RefSeq" id="WP_342959761.1">
    <property type="nucleotide sequence ID" value="NZ_JAZHFZ010000064.1"/>
</dbReference>
<keyword evidence="2" id="KW-1185">Reference proteome</keyword>
<gene>
    <name evidence="1" type="ORF">V4C56_41585</name>
</gene>
<proteinExistence type="predicted"/>
<reference evidence="1 2" key="1">
    <citation type="submission" date="2024-01" db="EMBL/GenBank/DDBJ databases">
        <title>The diversity of rhizobia nodulating Mimosa spp. in eleven states of Brazil covering several biomes is determined by host plant, location, and edaphic factors.</title>
        <authorList>
            <person name="Rouws L."/>
            <person name="Barauna A."/>
            <person name="Beukes C."/>
            <person name="De Faria S.M."/>
            <person name="Gross E."/>
            <person name="Dos Reis Junior F.B."/>
            <person name="Simon M."/>
            <person name="Maluk M."/>
            <person name="Odee D.W."/>
            <person name="Kenicer G."/>
            <person name="Young J.P.W."/>
            <person name="Reis V.M."/>
            <person name="Zilli J."/>
            <person name="James E.K."/>
        </authorList>
    </citation>
    <scope>NUCLEOTIDE SEQUENCE [LARGE SCALE GENOMIC DNA]</scope>
    <source>
        <strain evidence="1 2">JPY530</strain>
    </source>
</reference>
<protein>
    <recommendedName>
        <fullName evidence="3">Maleate cis-trans isomerase</fullName>
    </recommendedName>
</protein>